<feature type="region of interest" description="Disordered" evidence="7">
    <location>
        <begin position="1"/>
        <end position="36"/>
    </location>
</feature>
<proteinExistence type="inferred from homology"/>
<sequence>MALSKDRPPGGGVSLSKRLGSSGARKKGGPPQVREAHGPLWSNEEIIVVGVGVLLAAIWALGFLAWVAGGLVALVTNGAWPGVSVTRSFLLLVSLVGHWDERALAWPVEDRSVLGPDWMFWSLYAVLVAVSGTLGTLALGWLRRTLAKRRRAWRVKVRQSQRDNSAIWARSEDVEGLTVDDRLKLSGRVYLGEMVNDPSTRLATPKYTSIAVIAPTGSSKTVKYVVPTILTWPDAVFVTSTKNDIADLTLGWRGDRLGRPVYVFDPAGEWPEHQQKYLAAWSPLMEIDDFADADKVSQWLSEAAMANASMDPKVTYWVNLTQIALGPMLWIAKKMNKNMQDVANWTGYMRFDEIEALFDEYEAQIGDDPAAKTDLALARRGLAATAKRDKYTLPGILANADVILKPFTSPQMAPTTDIRFDENGQPYSPYGRKVLNITDVLEEGGTIYAISDEEEQEMLRPAFQCVAQCFLRACRKKQRRLGAGPLPNPPLLLLEEAANVAPLPTLDKMAATYRGYGIVIMSIWQDEAQVATLYDTRATTVLGNHTTRVYLPGSSDDTTLDRLSRLIGDQSVAQRRLGYSHSGGRNRIMVHEGSEDVRLAPIDYLRTMPKDEAVILSGNLPPMKVSATPWFKDPEMRARIGPEMCEKYDRAFGGGGGGQNQKVKA</sequence>
<dbReference type="Proteomes" id="UP001500683">
    <property type="component" value="Unassembled WGS sequence"/>
</dbReference>
<dbReference type="Gene3D" id="3.40.50.300">
    <property type="entry name" value="P-loop containing nucleotide triphosphate hydrolases"/>
    <property type="match status" value="1"/>
</dbReference>
<dbReference type="Pfam" id="PF02534">
    <property type="entry name" value="T4SS-DNA_transf"/>
    <property type="match status" value="1"/>
</dbReference>
<name>A0ABP7V6P9_9ACTN</name>
<evidence type="ECO:0000256" key="4">
    <source>
        <dbReference type="ARBA" id="ARBA00022692"/>
    </source>
</evidence>
<evidence type="ECO:0000313" key="9">
    <source>
        <dbReference type="EMBL" id="GAA4060698.1"/>
    </source>
</evidence>
<evidence type="ECO:0000256" key="1">
    <source>
        <dbReference type="ARBA" id="ARBA00004651"/>
    </source>
</evidence>
<dbReference type="InterPro" id="IPR051539">
    <property type="entry name" value="T4SS-coupling_protein"/>
</dbReference>
<evidence type="ECO:0000256" key="7">
    <source>
        <dbReference type="SAM" id="MobiDB-lite"/>
    </source>
</evidence>
<dbReference type="EMBL" id="BAAAZG010000002">
    <property type="protein sequence ID" value="GAA4060698.1"/>
    <property type="molecule type" value="Genomic_DNA"/>
</dbReference>
<evidence type="ECO:0000256" key="8">
    <source>
        <dbReference type="SAM" id="Phobius"/>
    </source>
</evidence>
<protein>
    <recommendedName>
        <fullName evidence="11">Type IV secretory system conjugative DNA transfer family protein</fullName>
    </recommendedName>
</protein>
<keyword evidence="6 8" id="KW-0472">Membrane</keyword>
<evidence type="ECO:0000256" key="5">
    <source>
        <dbReference type="ARBA" id="ARBA00022989"/>
    </source>
</evidence>
<evidence type="ECO:0000256" key="6">
    <source>
        <dbReference type="ARBA" id="ARBA00023136"/>
    </source>
</evidence>
<evidence type="ECO:0000313" key="10">
    <source>
        <dbReference type="Proteomes" id="UP001500683"/>
    </source>
</evidence>
<feature type="transmembrane region" description="Helical" evidence="8">
    <location>
        <begin position="46"/>
        <end position="67"/>
    </location>
</feature>
<keyword evidence="3" id="KW-1003">Cell membrane</keyword>
<dbReference type="RefSeq" id="WP_344941850.1">
    <property type="nucleotide sequence ID" value="NZ_BAAAZG010000002.1"/>
</dbReference>
<feature type="transmembrane region" description="Helical" evidence="8">
    <location>
        <begin position="119"/>
        <end position="142"/>
    </location>
</feature>
<dbReference type="SUPFAM" id="SSF52540">
    <property type="entry name" value="P-loop containing nucleoside triphosphate hydrolases"/>
    <property type="match status" value="1"/>
</dbReference>
<evidence type="ECO:0000256" key="3">
    <source>
        <dbReference type="ARBA" id="ARBA00022475"/>
    </source>
</evidence>
<keyword evidence="10" id="KW-1185">Reference proteome</keyword>
<comment type="subcellular location">
    <subcellularLocation>
        <location evidence="1">Cell membrane</location>
        <topology evidence="1">Multi-pass membrane protein</topology>
    </subcellularLocation>
</comment>
<comment type="similarity">
    <text evidence="2">Belongs to the VirD4/TraG family.</text>
</comment>
<keyword evidence="4 8" id="KW-0812">Transmembrane</keyword>
<accession>A0ABP7V6P9</accession>
<comment type="caution">
    <text evidence="9">The sequence shown here is derived from an EMBL/GenBank/DDBJ whole genome shotgun (WGS) entry which is preliminary data.</text>
</comment>
<reference evidence="10" key="1">
    <citation type="journal article" date="2019" name="Int. J. Syst. Evol. Microbiol.">
        <title>The Global Catalogue of Microorganisms (GCM) 10K type strain sequencing project: providing services to taxonomists for standard genome sequencing and annotation.</title>
        <authorList>
            <consortium name="The Broad Institute Genomics Platform"/>
            <consortium name="The Broad Institute Genome Sequencing Center for Infectious Disease"/>
            <person name="Wu L."/>
            <person name="Ma J."/>
        </authorList>
    </citation>
    <scope>NUCLEOTIDE SEQUENCE [LARGE SCALE GENOMIC DNA]</scope>
    <source>
        <strain evidence="10">JCM 16702</strain>
    </source>
</reference>
<keyword evidence="5 8" id="KW-1133">Transmembrane helix</keyword>
<gene>
    <name evidence="9" type="ORF">GCM10022214_11870</name>
</gene>
<dbReference type="PANTHER" id="PTHR37937">
    <property type="entry name" value="CONJUGATIVE TRANSFER: DNA TRANSPORT"/>
    <property type="match status" value="1"/>
</dbReference>
<dbReference type="CDD" id="cd01127">
    <property type="entry name" value="TrwB_TraG_TraD_VirD4"/>
    <property type="match status" value="1"/>
</dbReference>
<organism evidence="9 10">
    <name type="scientific">Actinomadura miaoliensis</name>
    <dbReference type="NCBI Taxonomy" id="430685"/>
    <lineage>
        <taxon>Bacteria</taxon>
        <taxon>Bacillati</taxon>
        <taxon>Actinomycetota</taxon>
        <taxon>Actinomycetes</taxon>
        <taxon>Streptosporangiales</taxon>
        <taxon>Thermomonosporaceae</taxon>
        <taxon>Actinomadura</taxon>
    </lineage>
</organism>
<evidence type="ECO:0000256" key="2">
    <source>
        <dbReference type="ARBA" id="ARBA00008806"/>
    </source>
</evidence>
<dbReference type="InterPro" id="IPR027417">
    <property type="entry name" value="P-loop_NTPase"/>
</dbReference>
<feature type="transmembrane region" description="Helical" evidence="8">
    <location>
        <begin position="314"/>
        <end position="332"/>
    </location>
</feature>
<dbReference type="InterPro" id="IPR003688">
    <property type="entry name" value="TraG/VirD4"/>
</dbReference>
<evidence type="ECO:0008006" key="11">
    <source>
        <dbReference type="Google" id="ProtNLM"/>
    </source>
</evidence>
<dbReference type="PANTHER" id="PTHR37937:SF1">
    <property type="entry name" value="CONJUGATIVE TRANSFER: DNA TRANSPORT"/>
    <property type="match status" value="1"/>
</dbReference>